<protein>
    <submittedName>
        <fullName evidence="1">Uncharacterized protein</fullName>
    </submittedName>
</protein>
<organism evidence="1 2">
    <name type="scientific">Peronosclerospora sorghi</name>
    <dbReference type="NCBI Taxonomy" id="230839"/>
    <lineage>
        <taxon>Eukaryota</taxon>
        <taxon>Sar</taxon>
        <taxon>Stramenopiles</taxon>
        <taxon>Oomycota</taxon>
        <taxon>Peronosporomycetes</taxon>
        <taxon>Peronosporales</taxon>
        <taxon>Peronosporaceae</taxon>
        <taxon>Peronosclerospora</taxon>
    </lineage>
</organism>
<gene>
    <name evidence="1" type="ORF">PsorP6_012110</name>
</gene>
<accession>A0ACC0WIR5</accession>
<evidence type="ECO:0000313" key="1">
    <source>
        <dbReference type="EMBL" id="KAI9918644.1"/>
    </source>
</evidence>
<dbReference type="EMBL" id="CM047591">
    <property type="protein sequence ID" value="KAI9918644.1"/>
    <property type="molecule type" value="Genomic_DNA"/>
</dbReference>
<dbReference type="Proteomes" id="UP001163321">
    <property type="component" value="Chromosome 12"/>
</dbReference>
<name>A0ACC0WIR5_9STRA</name>
<evidence type="ECO:0000313" key="2">
    <source>
        <dbReference type="Proteomes" id="UP001163321"/>
    </source>
</evidence>
<comment type="caution">
    <text evidence="1">The sequence shown here is derived from an EMBL/GenBank/DDBJ whole genome shotgun (WGS) entry which is preliminary data.</text>
</comment>
<proteinExistence type="predicted"/>
<sequence length="430" mass="46936">MARPETLSPALLPLSPVPLPLTTGSETCSSPLWEDYLAPTSTISLDLATCSLPFDDLHMEDPPVPGTHLGMSSTAPTPSSMDTAVPPSSGVSHRRLRPAPLKLTSKPRAASVVAPVCMSSTIKSALPTLESAHHLKTFSRPELKITTTSVAYSPSRTQVGRWTKKEHELFLEGLERFGKSWKKIGSLVHTRTLVQIRTHAQKYLQKQSRAAIKADRKPAGTSAVLRACDSRHKTLVDQRYHAAGVDATCQSPFQLDAPKTGTHPWKSSPSGNRTNELIHPISFATSRASPRSAIQLNSVNRLDLLLLDDNHPLPAFLDEYYTSPTAIEDDLLLPLYAGDHWVHRFAPMGSAPPFSTKRRRHNELHPFPSTSSAIGLQALRPPFSSLPFEPLLTQVQPPDVLASPCAPSTVYGHQESPTAHESDDQATAWL</sequence>
<keyword evidence="2" id="KW-1185">Reference proteome</keyword>
<reference evidence="1 2" key="1">
    <citation type="journal article" date="2022" name="bioRxiv">
        <title>The genome of the oomycete Peronosclerospora sorghi, a cosmopolitan pathogen of maize and sorghum, is inflated with dispersed pseudogenes.</title>
        <authorList>
            <person name="Fletcher K."/>
            <person name="Martin F."/>
            <person name="Isakeit T."/>
            <person name="Cavanaugh K."/>
            <person name="Magill C."/>
            <person name="Michelmore R."/>
        </authorList>
    </citation>
    <scope>NUCLEOTIDE SEQUENCE [LARGE SCALE GENOMIC DNA]</scope>
    <source>
        <strain evidence="1">P6</strain>
    </source>
</reference>